<evidence type="ECO:0000256" key="2">
    <source>
        <dbReference type="ARBA" id="ARBA00022448"/>
    </source>
</evidence>
<dbReference type="GO" id="GO:0060003">
    <property type="term" value="P:copper ion export"/>
    <property type="evidence" value="ECO:0007669"/>
    <property type="project" value="TreeGrafter"/>
</dbReference>
<dbReference type="Gene3D" id="2.40.30.170">
    <property type="match status" value="1"/>
</dbReference>
<name>A0AAJ5C0B3_9SPHI</name>
<dbReference type="SUPFAM" id="SSF111369">
    <property type="entry name" value="HlyD-like secretion proteins"/>
    <property type="match status" value="1"/>
</dbReference>
<evidence type="ECO:0000313" key="6">
    <source>
        <dbReference type="Proteomes" id="UP000215355"/>
    </source>
</evidence>
<dbReference type="PANTHER" id="PTHR30097">
    <property type="entry name" value="CATION EFFLUX SYSTEM PROTEIN CUSB"/>
    <property type="match status" value="1"/>
</dbReference>
<dbReference type="EMBL" id="LT906468">
    <property type="protein sequence ID" value="SNV49594.1"/>
    <property type="molecule type" value="Genomic_DNA"/>
</dbReference>
<protein>
    <submittedName>
        <fullName evidence="5">Cation efflux system protein CzcB</fullName>
    </submittedName>
</protein>
<dbReference type="GO" id="GO:0030313">
    <property type="term" value="C:cell envelope"/>
    <property type="evidence" value="ECO:0007669"/>
    <property type="project" value="TreeGrafter"/>
</dbReference>
<dbReference type="KEGG" id="smiz:4412673_01821"/>
<keyword evidence="2" id="KW-0813">Transport</keyword>
<proteinExistence type="inferred from homology"/>
<dbReference type="Gene3D" id="2.40.420.20">
    <property type="match status" value="1"/>
</dbReference>
<accession>A0AAJ5C0B3</accession>
<gene>
    <name evidence="5" type="primary">czcB_3</name>
    <name evidence="5" type="ORF">SAMEA4412673_01821</name>
</gene>
<dbReference type="GO" id="GO:0022857">
    <property type="term" value="F:transmembrane transporter activity"/>
    <property type="evidence" value="ECO:0007669"/>
    <property type="project" value="InterPro"/>
</dbReference>
<dbReference type="InterPro" id="IPR058647">
    <property type="entry name" value="BSH_CzcB-like"/>
</dbReference>
<dbReference type="Pfam" id="PF25973">
    <property type="entry name" value="BSH_CzcB"/>
    <property type="match status" value="1"/>
</dbReference>
<sequence length="368" mass="41158">MKNIKSLPLGLITLIACCTGCGSSQQQQIDVQDSTKAFCISDQLKKSTEIITVKESPIVEQLTLSGKIEYNENDLVTFRSLLLGVVDRVDFELGDQVKKGQVLATIKSTEIQSLFQQKNAQQNQINLLAKLLVTKKDLLKDGMISEPEMLQVEHELESAKIELKRINQSLQLYHAVGEGTFQILAPKNGYIIQKDISQGQIITQESDPLFSISNLKEVWVMLNVYASNLRFIKTGDQVKVRTIAYPDQVYTGKIDKIYNVFDANEHVMKARVVLENQNLNLMPGLSADIIIDKVKSEETALAIPNKSLVFSNNENFMVVYKGDCQLEAKKLDVISSNEEVTYVSNKLAENEKVIGSNALLIFEQIKGL</sequence>
<comment type="similarity">
    <text evidence="1">Belongs to the membrane fusion protein (MFP) (TC 8.A.1) family.</text>
</comment>
<dbReference type="InterPro" id="IPR006143">
    <property type="entry name" value="RND_pump_MFP"/>
</dbReference>
<dbReference type="GO" id="GO:0016020">
    <property type="term" value="C:membrane"/>
    <property type="evidence" value="ECO:0007669"/>
    <property type="project" value="InterPro"/>
</dbReference>
<dbReference type="PROSITE" id="PS51257">
    <property type="entry name" value="PROKAR_LIPOPROTEIN"/>
    <property type="match status" value="1"/>
</dbReference>
<dbReference type="GO" id="GO:0015679">
    <property type="term" value="P:plasma membrane copper ion transport"/>
    <property type="evidence" value="ECO:0007669"/>
    <property type="project" value="TreeGrafter"/>
</dbReference>
<dbReference type="InterPro" id="IPR051909">
    <property type="entry name" value="MFP_Cation_Efflux"/>
</dbReference>
<dbReference type="Pfam" id="PF25954">
    <property type="entry name" value="Beta-barrel_RND_2"/>
    <property type="match status" value="1"/>
</dbReference>
<evidence type="ECO:0000259" key="4">
    <source>
        <dbReference type="Pfam" id="PF25973"/>
    </source>
</evidence>
<evidence type="ECO:0000313" key="5">
    <source>
        <dbReference type="EMBL" id="SNV49594.1"/>
    </source>
</evidence>
<feature type="domain" description="CusB-like beta-barrel" evidence="3">
    <location>
        <begin position="217"/>
        <end position="291"/>
    </location>
</feature>
<dbReference type="FunFam" id="2.40.30.170:FF:000010">
    <property type="entry name" value="Efflux RND transporter periplasmic adaptor subunit"/>
    <property type="match status" value="1"/>
</dbReference>
<organism evidence="5 6">
    <name type="scientific">Sphingobacterium mizutaii</name>
    <dbReference type="NCBI Taxonomy" id="1010"/>
    <lineage>
        <taxon>Bacteria</taxon>
        <taxon>Pseudomonadati</taxon>
        <taxon>Bacteroidota</taxon>
        <taxon>Sphingobacteriia</taxon>
        <taxon>Sphingobacteriales</taxon>
        <taxon>Sphingobacteriaceae</taxon>
        <taxon>Sphingobacterium</taxon>
    </lineage>
</organism>
<feature type="domain" description="CzcB-like barrel-sandwich hybrid" evidence="4">
    <location>
        <begin position="83"/>
        <end position="214"/>
    </location>
</feature>
<evidence type="ECO:0000259" key="3">
    <source>
        <dbReference type="Pfam" id="PF25954"/>
    </source>
</evidence>
<dbReference type="Proteomes" id="UP000215355">
    <property type="component" value="Chromosome 1"/>
</dbReference>
<dbReference type="PANTHER" id="PTHR30097:SF4">
    <property type="entry name" value="SLR6042 PROTEIN"/>
    <property type="match status" value="1"/>
</dbReference>
<dbReference type="RefSeq" id="WP_093095929.1">
    <property type="nucleotide sequence ID" value="NZ_FNGK01000001.1"/>
</dbReference>
<reference evidence="5 6" key="1">
    <citation type="submission" date="2017-06" db="EMBL/GenBank/DDBJ databases">
        <authorList>
            <consortium name="Pathogen Informatics"/>
        </authorList>
    </citation>
    <scope>NUCLEOTIDE SEQUENCE [LARGE SCALE GENOMIC DNA]</scope>
    <source>
        <strain evidence="5 6">NCTC12149</strain>
    </source>
</reference>
<dbReference type="NCBIfam" id="TIGR01730">
    <property type="entry name" value="RND_mfp"/>
    <property type="match status" value="1"/>
</dbReference>
<evidence type="ECO:0000256" key="1">
    <source>
        <dbReference type="ARBA" id="ARBA00009477"/>
    </source>
</evidence>
<dbReference type="InterPro" id="IPR058792">
    <property type="entry name" value="Beta-barrel_RND_2"/>
</dbReference>
<dbReference type="Gene3D" id="2.40.50.100">
    <property type="match status" value="1"/>
</dbReference>
<dbReference type="AlphaFoldDB" id="A0AAJ5C0B3"/>